<dbReference type="WBParaSite" id="DME_0000669401-mRNA-1">
    <property type="protein sequence ID" value="DME_0000669401-mRNA-1"/>
    <property type="gene ID" value="DME_0000669401"/>
</dbReference>
<proteinExistence type="predicted"/>
<evidence type="ECO:0000313" key="4">
    <source>
        <dbReference type="WBParaSite" id="DME_0000669401-mRNA-1"/>
    </source>
</evidence>
<dbReference type="EMBL" id="UYYG01001189">
    <property type="protein sequence ID" value="VDN59747.1"/>
    <property type="molecule type" value="Genomic_DNA"/>
</dbReference>
<dbReference type="AlphaFoldDB" id="A0A0N4UGR0"/>
<evidence type="ECO:0000313" key="2">
    <source>
        <dbReference type="Proteomes" id="UP000038040"/>
    </source>
</evidence>
<name>A0A0N4UGR0_DRAME</name>
<accession>A0A0N4UGR0</accession>
<reference evidence="1 3" key="2">
    <citation type="submission" date="2018-11" db="EMBL/GenBank/DDBJ databases">
        <authorList>
            <consortium name="Pathogen Informatics"/>
        </authorList>
    </citation>
    <scope>NUCLEOTIDE SEQUENCE [LARGE SCALE GENOMIC DNA]</scope>
</reference>
<gene>
    <name evidence="1" type="ORF">DME_LOCUS9720</name>
</gene>
<organism evidence="2 4">
    <name type="scientific">Dracunculus medinensis</name>
    <name type="common">Guinea worm</name>
    <dbReference type="NCBI Taxonomy" id="318479"/>
    <lineage>
        <taxon>Eukaryota</taxon>
        <taxon>Metazoa</taxon>
        <taxon>Ecdysozoa</taxon>
        <taxon>Nematoda</taxon>
        <taxon>Chromadorea</taxon>
        <taxon>Rhabditida</taxon>
        <taxon>Spirurina</taxon>
        <taxon>Dracunculoidea</taxon>
        <taxon>Dracunculidae</taxon>
        <taxon>Dracunculus</taxon>
    </lineage>
</organism>
<dbReference type="Proteomes" id="UP000038040">
    <property type="component" value="Unplaced"/>
</dbReference>
<keyword evidence="3" id="KW-1185">Reference proteome</keyword>
<dbReference type="Proteomes" id="UP000274756">
    <property type="component" value="Unassembled WGS sequence"/>
</dbReference>
<evidence type="ECO:0000313" key="1">
    <source>
        <dbReference type="EMBL" id="VDN59747.1"/>
    </source>
</evidence>
<sequence>MDSAIHMHGDKSDPFGDSKEFIGRKFLTGVTKVNGYTRKQSREIKRILRRRDRVELHPEIYPMGVYERLIGICIGIKTTLRAVIEKQR</sequence>
<protein>
    <submittedName>
        <fullName evidence="4">Transposase</fullName>
    </submittedName>
</protein>
<evidence type="ECO:0000313" key="3">
    <source>
        <dbReference type="Proteomes" id="UP000274756"/>
    </source>
</evidence>
<reference evidence="4" key="1">
    <citation type="submission" date="2017-02" db="UniProtKB">
        <authorList>
            <consortium name="WormBaseParasite"/>
        </authorList>
    </citation>
    <scope>IDENTIFICATION</scope>
</reference>